<organism evidence="2 3">
    <name type="scientific">Genlisea aurea</name>
    <dbReference type="NCBI Taxonomy" id="192259"/>
    <lineage>
        <taxon>Eukaryota</taxon>
        <taxon>Viridiplantae</taxon>
        <taxon>Streptophyta</taxon>
        <taxon>Embryophyta</taxon>
        <taxon>Tracheophyta</taxon>
        <taxon>Spermatophyta</taxon>
        <taxon>Magnoliopsida</taxon>
        <taxon>eudicotyledons</taxon>
        <taxon>Gunneridae</taxon>
        <taxon>Pentapetalae</taxon>
        <taxon>asterids</taxon>
        <taxon>lamiids</taxon>
        <taxon>Lamiales</taxon>
        <taxon>Lentibulariaceae</taxon>
        <taxon>Genlisea</taxon>
    </lineage>
</organism>
<dbReference type="PANTHER" id="PTHR31476:SF16">
    <property type="entry name" value="F14O23.23 PROTEIN"/>
    <property type="match status" value="1"/>
</dbReference>
<gene>
    <name evidence="2" type="ORF">M569_04253</name>
</gene>
<dbReference type="Pfam" id="PF11955">
    <property type="entry name" value="PORR"/>
    <property type="match status" value="2"/>
</dbReference>
<dbReference type="Proteomes" id="UP000015453">
    <property type="component" value="Unassembled WGS sequence"/>
</dbReference>
<accession>S8CTC0</accession>
<comment type="caution">
    <text evidence="2">The sequence shown here is derived from an EMBL/GenBank/DDBJ whole genome shotgun (WGS) entry which is preliminary data.</text>
</comment>
<keyword evidence="3" id="KW-1185">Reference proteome</keyword>
<proteinExistence type="predicted"/>
<evidence type="ECO:0000313" key="2">
    <source>
        <dbReference type="EMBL" id="EPS70514.1"/>
    </source>
</evidence>
<dbReference type="EMBL" id="AUSU01001660">
    <property type="protein sequence ID" value="EPS70514.1"/>
    <property type="molecule type" value="Genomic_DNA"/>
</dbReference>
<feature type="domain" description="PORR" evidence="1">
    <location>
        <begin position="203"/>
        <end position="295"/>
    </location>
</feature>
<protein>
    <recommendedName>
        <fullName evidence="1">PORR domain-containing protein</fullName>
    </recommendedName>
</protein>
<feature type="domain" description="PORR" evidence="1">
    <location>
        <begin position="22"/>
        <end position="200"/>
    </location>
</feature>
<dbReference type="PANTHER" id="PTHR31476">
    <property type="entry name" value="PROTEIN WHAT'S THIS FACTOR 1 HOMOLOG, CHLOROPLASTIC"/>
    <property type="match status" value="1"/>
</dbReference>
<sequence length="301" mass="34358">MLSRLPYRGRKGLGGLSSPCADRGLDHAVEREKHLKPILNLRNLIMSEPSESAPLALISELKERLQIPFRPIEFIRKYPTFFHEFHPHPTPHPRPHVKLTPEASALTSEESLLFQTTIYKQRTAARLLKLLMIRRICKIPLLTLKKLSWDLGLPPDFEKSVIPEFPDYFRVISGSGRRSEKLVELVCWMEEFAGSETKKATSGEVGVVQEIMNLFVGKKAEKEAVLDLGGCFGLRSKFNTAIVQHPGIFYVSNKMTGTQTQTVLLREAFRRGMLVSRDPLMDVRLKYVQLLKKKKKPKKDL</sequence>
<dbReference type="OrthoDB" id="1892230at2759"/>
<dbReference type="InterPro" id="IPR045040">
    <property type="entry name" value="PORR_fam"/>
</dbReference>
<name>S8CTC0_9LAMI</name>
<dbReference type="InterPro" id="IPR021099">
    <property type="entry name" value="PORR_domain"/>
</dbReference>
<dbReference type="AlphaFoldDB" id="S8CTC0"/>
<evidence type="ECO:0000313" key="3">
    <source>
        <dbReference type="Proteomes" id="UP000015453"/>
    </source>
</evidence>
<dbReference type="GO" id="GO:0003723">
    <property type="term" value="F:RNA binding"/>
    <property type="evidence" value="ECO:0007669"/>
    <property type="project" value="InterPro"/>
</dbReference>
<evidence type="ECO:0000259" key="1">
    <source>
        <dbReference type="Pfam" id="PF11955"/>
    </source>
</evidence>
<reference evidence="2 3" key="1">
    <citation type="journal article" date="2013" name="BMC Genomics">
        <title>The miniature genome of a carnivorous plant Genlisea aurea contains a low number of genes and short non-coding sequences.</title>
        <authorList>
            <person name="Leushkin E.V."/>
            <person name="Sutormin R.A."/>
            <person name="Nabieva E.R."/>
            <person name="Penin A.A."/>
            <person name="Kondrashov A.S."/>
            <person name="Logacheva M.D."/>
        </authorList>
    </citation>
    <scope>NUCLEOTIDE SEQUENCE [LARGE SCALE GENOMIC DNA]</scope>
</reference>